<dbReference type="AlphaFoldDB" id="A0A919CCX8"/>
<proteinExistence type="predicted"/>
<dbReference type="InterPro" id="IPR006311">
    <property type="entry name" value="TAT_signal"/>
</dbReference>
<dbReference type="PROSITE" id="PS51257">
    <property type="entry name" value="PROKAR_LIPOPROTEIN"/>
    <property type="match status" value="1"/>
</dbReference>
<organism evidence="1 2">
    <name type="scientific">Streptomyces finlayi</name>
    <dbReference type="NCBI Taxonomy" id="67296"/>
    <lineage>
        <taxon>Bacteria</taxon>
        <taxon>Bacillati</taxon>
        <taxon>Actinomycetota</taxon>
        <taxon>Actinomycetes</taxon>
        <taxon>Kitasatosporales</taxon>
        <taxon>Streptomycetaceae</taxon>
        <taxon>Streptomyces</taxon>
    </lineage>
</organism>
<sequence>MNGMSRRTFVGLGAAVAAGVASTSLTGCGSSTAKKTEAASANVKLPTYVPYTGVKPDLPPNAKGLDSGFLSYPKTLVRSVPKPPGDGSKVTLLTEIWTPPPTPKDANAHWQQLNKKLGVDLSVIMGTDPGYDQKFAATVAGNELPDLMWIPPNQGIQHVAQLLEAKCADITELVSGDAVKAYPHLAAMTQAHWKTAVVNGRIWGAPSPYPAFGQVYGGNPKVWEKAEGLSASSPDEFLAKCKEVTGGKVWALEPIYSNAVSVMSQCFGVPNKWERGKDGSLTFWMETDAYLEAINFAIKLKKAGVFYPGNPDMADAYIKMAQGSIGACVYANPTNARKDLRINAPELASQILVPFAAGGSGGPRHHLHRGTIGYTAIKKGDEKRVKMLLSILNYMAAPFGTEERESQEFGSRDLDFTFDKSGFPVRTAKGKKEVEGLRSGLETATVSPSALIASMFEGDARVQDVKDVYAIEQKLIPIGIPDPTVGHYSDAYTEYYPRMSTDAKDLVNDIVSGRKNIKEWKPFWTEAKKRGLDKMRKEFQKSLDKSGE</sequence>
<evidence type="ECO:0000313" key="1">
    <source>
        <dbReference type="EMBL" id="GHD07912.1"/>
    </source>
</evidence>
<reference evidence="1" key="1">
    <citation type="journal article" date="2014" name="Int. J. Syst. Evol. Microbiol.">
        <title>Complete genome sequence of Corynebacterium casei LMG S-19264T (=DSM 44701T), isolated from a smear-ripened cheese.</title>
        <authorList>
            <consortium name="US DOE Joint Genome Institute (JGI-PGF)"/>
            <person name="Walter F."/>
            <person name="Albersmeier A."/>
            <person name="Kalinowski J."/>
            <person name="Ruckert C."/>
        </authorList>
    </citation>
    <scope>NUCLEOTIDE SEQUENCE</scope>
    <source>
        <strain evidence="1">JCM 4637</strain>
    </source>
</reference>
<comment type="caution">
    <text evidence="1">The sequence shown here is derived from an EMBL/GenBank/DDBJ whole genome shotgun (WGS) entry which is preliminary data.</text>
</comment>
<accession>A0A919CCX8</accession>
<dbReference type="PROSITE" id="PS51318">
    <property type="entry name" value="TAT"/>
    <property type="match status" value="1"/>
</dbReference>
<dbReference type="Gene3D" id="3.40.190.10">
    <property type="entry name" value="Periplasmic binding protein-like II"/>
    <property type="match status" value="2"/>
</dbReference>
<reference evidence="1" key="2">
    <citation type="submission" date="2020-09" db="EMBL/GenBank/DDBJ databases">
        <authorList>
            <person name="Sun Q."/>
            <person name="Ohkuma M."/>
        </authorList>
    </citation>
    <scope>NUCLEOTIDE SEQUENCE</scope>
    <source>
        <strain evidence="1">JCM 4637</strain>
    </source>
</reference>
<dbReference type="EMBL" id="BMVC01000014">
    <property type="protein sequence ID" value="GHD07912.1"/>
    <property type="molecule type" value="Genomic_DNA"/>
</dbReference>
<gene>
    <name evidence="1" type="ORF">GCM10010334_60660</name>
</gene>
<evidence type="ECO:0000313" key="2">
    <source>
        <dbReference type="Proteomes" id="UP000638353"/>
    </source>
</evidence>
<dbReference type="SUPFAM" id="SSF53850">
    <property type="entry name" value="Periplasmic binding protein-like II"/>
    <property type="match status" value="1"/>
</dbReference>
<name>A0A919CCX8_9ACTN</name>
<protein>
    <submittedName>
        <fullName evidence="1">Sugar ABC transporter substrate-binding protein</fullName>
    </submittedName>
</protein>
<dbReference type="Proteomes" id="UP000638353">
    <property type="component" value="Unassembled WGS sequence"/>
</dbReference>